<feature type="domain" description="AAA" evidence="1">
    <location>
        <begin position="1"/>
        <end position="177"/>
    </location>
</feature>
<dbReference type="PANTHER" id="PTHR13696">
    <property type="entry name" value="P-LOOP CONTAINING NUCLEOSIDE TRIPHOSPHATE HYDROLASE"/>
    <property type="match status" value="1"/>
</dbReference>
<dbReference type="OrthoDB" id="9815116at2"/>
<dbReference type="CDD" id="cd02042">
    <property type="entry name" value="ParAB_family"/>
    <property type="match status" value="1"/>
</dbReference>
<dbReference type="EMBL" id="UGGP01000002">
    <property type="protein sequence ID" value="STO53206.1"/>
    <property type="molecule type" value="Genomic_DNA"/>
</dbReference>
<dbReference type="RefSeq" id="WP_029336205.1">
    <property type="nucleotide sequence ID" value="NZ_UGGP01000002.1"/>
</dbReference>
<proteinExistence type="predicted"/>
<dbReference type="PANTHER" id="PTHR13696:SF52">
    <property type="entry name" value="PARA FAMILY PROTEIN CT_582"/>
    <property type="match status" value="1"/>
</dbReference>
<name>A0A377HIE8_9BACL</name>
<evidence type="ECO:0000313" key="2">
    <source>
        <dbReference type="EMBL" id="STO53206.1"/>
    </source>
</evidence>
<dbReference type="SUPFAM" id="SSF52540">
    <property type="entry name" value="P-loop containing nucleoside triphosphate hydrolases"/>
    <property type="match status" value="1"/>
</dbReference>
<dbReference type="Proteomes" id="UP000254060">
    <property type="component" value="Unassembled WGS sequence"/>
</dbReference>
<gene>
    <name evidence="2" type="primary">soj_2</name>
    <name evidence="2" type="ORF">NCTC13163_03187</name>
</gene>
<sequence length="260" mass="29298">MNILTFYISKGGSGKTTCSLNMAYALGELGQRVLIIDLDPQGSLSKLMLKESDTIKYMTMFDVHTRNLDIKEVLFDDKTYHVSLLPSNERNARLINLISEQDKLYLLKDMIAPLEDEFDWIILDSVPSINELSKVVLSTSNMTVIPFMPKKLVFDQLASTVRTVQKVKKFYNPDLVITGILPVAMDASLKADKEYYEAMEVIAKEEGLDILPMIKRSTFIEKAADSGKSVIQYRSKESKVLAEPFRLLAKQVVEQAGETS</sequence>
<evidence type="ECO:0000313" key="3">
    <source>
        <dbReference type="Proteomes" id="UP000254060"/>
    </source>
</evidence>
<dbReference type="InterPro" id="IPR025669">
    <property type="entry name" value="AAA_dom"/>
</dbReference>
<accession>A0A377HIE8</accession>
<reference evidence="2 3" key="1">
    <citation type="submission" date="2018-06" db="EMBL/GenBank/DDBJ databases">
        <authorList>
            <consortium name="Pathogen Informatics"/>
            <person name="Doyle S."/>
        </authorList>
    </citation>
    <scope>NUCLEOTIDE SEQUENCE [LARGE SCALE GENOMIC DNA]</scope>
    <source>
        <strain evidence="2 3">NCTC13163</strain>
    </source>
</reference>
<organism evidence="2 3">
    <name type="scientific">Exiguobacterium aurantiacum</name>
    <dbReference type="NCBI Taxonomy" id="33987"/>
    <lineage>
        <taxon>Bacteria</taxon>
        <taxon>Bacillati</taxon>
        <taxon>Bacillota</taxon>
        <taxon>Bacilli</taxon>
        <taxon>Bacillales</taxon>
        <taxon>Bacillales Family XII. Incertae Sedis</taxon>
        <taxon>Exiguobacterium</taxon>
    </lineage>
</organism>
<dbReference type="AlphaFoldDB" id="A0A377HIE8"/>
<protein>
    <submittedName>
        <fullName evidence="2">Sporulation initiation inhibitor protein soj</fullName>
    </submittedName>
</protein>
<evidence type="ECO:0000259" key="1">
    <source>
        <dbReference type="Pfam" id="PF13614"/>
    </source>
</evidence>
<dbReference type="InterPro" id="IPR027417">
    <property type="entry name" value="P-loop_NTPase"/>
</dbReference>
<dbReference type="InterPro" id="IPR050678">
    <property type="entry name" value="DNA_Partitioning_ATPase"/>
</dbReference>
<dbReference type="PIRSF" id="PIRSF009320">
    <property type="entry name" value="Nuc_binding_HP_1000"/>
    <property type="match status" value="1"/>
</dbReference>
<dbReference type="Gene3D" id="3.40.50.300">
    <property type="entry name" value="P-loop containing nucleotide triphosphate hydrolases"/>
    <property type="match status" value="1"/>
</dbReference>
<dbReference type="STRING" id="1397694.GCA_000702585_03166"/>
<dbReference type="Pfam" id="PF13614">
    <property type="entry name" value="AAA_31"/>
    <property type="match status" value="1"/>
</dbReference>